<dbReference type="Proteomes" id="UP001232019">
    <property type="component" value="Chromosome"/>
</dbReference>
<sequence length="353" mass="39905">MKYRFKIIMIALLLCNTISFAQSQQNEILKKSYTPASKNTKLEVSSNFGNINLVTWDNNSIDVSIKLESEGFSDKEISDILDKIDLKTNESAAVISIKTDLKSYNFTSRKNKSFKINYEIKMPDNHPLSLKNEFGNIFMTDYKGKADINLEYGDLTAGSMQELHLRNEFGKVNIESITSGDFDLEYINEFSLQSADRLILKSEFSKLEISKVSTIEFDVEYGKLEIGEVNDYDGNAEFCSISIDTIFDNFNLDAEYASGTIEINQVSKDIKSFNLDTSFSKSELTLEKGSNFKFDTDHSFGKLNVKSQDVNFTMKEKDMNEESYQGTIGKTPNQANTTMRIKTSYGGCTIIGE</sequence>
<dbReference type="AlphaFoldDB" id="A0AA49JHL6"/>
<protein>
    <recommendedName>
        <fullName evidence="3">Adhesin domain-containing protein</fullName>
    </recommendedName>
</protein>
<accession>A0AA49JHL6</accession>
<evidence type="ECO:0000313" key="2">
    <source>
        <dbReference type="EMBL" id="WKK81152.2"/>
    </source>
</evidence>
<dbReference type="EMBL" id="CP129968">
    <property type="protein sequence ID" value="WKK81152.2"/>
    <property type="molecule type" value="Genomic_DNA"/>
</dbReference>
<dbReference type="KEGG" id="marp:QYS47_01845"/>
<gene>
    <name evidence="2" type="ORF">QYS47_01845</name>
</gene>
<dbReference type="RefSeq" id="WP_322348350.1">
    <property type="nucleotide sequence ID" value="NZ_CP129968.2"/>
</dbReference>
<keyword evidence="1" id="KW-0732">Signal</keyword>
<evidence type="ECO:0008006" key="3">
    <source>
        <dbReference type="Google" id="ProtNLM"/>
    </source>
</evidence>
<reference evidence="2" key="1">
    <citation type="submission" date="2023-08" db="EMBL/GenBank/DDBJ databases">
        <title>Comparative genomics and taxonomic characterization of three novel marine species of genus Marivirga.</title>
        <authorList>
            <person name="Muhammad N."/>
            <person name="Kim S.-G."/>
        </authorList>
    </citation>
    <scope>NUCLEOTIDE SEQUENCE</scope>
    <source>
        <strain evidence="2">BKB1-2</strain>
    </source>
</reference>
<evidence type="ECO:0000256" key="1">
    <source>
        <dbReference type="SAM" id="SignalP"/>
    </source>
</evidence>
<feature type="signal peptide" evidence="1">
    <location>
        <begin position="1"/>
        <end position="21"/>
    </location>
</feature>
<organism evidence="2">
    <name type="scientific">Marivirga arenosa</name>
    <dbReference type="NCBI Taxonomy" id="3059076"/>
    <lineage>
        <taxon>Bacteria</taxon>
        <taxon>Pseudomonadati</taxon>
        <taxon>Bacteroidota</taxon>
        <taxon>Cytophagia</taxon>
        <taxon>Cytophagales</taxon>
        <taxon>Marivirgaceae</taxon>
        <taxon>Marivirga</taxon>
    </lineage>
</organism>
<proteinExistence type="predicted"/>
<feature type="chain" id="PRO_5041322802" description="Adhesin domain-containing protein" evidence="1">
    <location>
        <begin position="22"/>
        <end position="353"/>
    </location>
</feature>
<name>A0AA49JHL6_9BACT</name>